<evidence type="ECO:0000256" key="6">
    <source>
        <dbReference type="ARBA" id="ARBA00022825"/>
    </source>
</evidence>
<feature type="chain" id="PRO_5042312899" description="CLIP domain-containing serine protease" evidence="11">
    <location>
        <begin position="20"/>
        <end position="379"/>
    </location>
</feature>
<dbReference type="SUPFAM" id="SSF50494">
    <property type="entry name" value="Trypsin-like serine proteases"/>
    <property type="match status" value="1"/>
</dbReference>
<keyword evidence="14" id="KW-1185">Reference proteome</keyword>
<evidence type="ECO:0000256" key="4">
    <source>
        <dbReference type="ARBA" id="ARBA00022801"/>
    </source>
</evidence>
<dbReference type="InterPro" id="IPR009003">
    <property type="entry name" value="Peptidase_S1_PA"/>
</dbReference>
<dbReference type="InterPro" id="IPR022700">
    <property type="entry name" value="CLIP"/>
</dbReference>
<dbReference type="Proteomes" id="UP000695007">
    <property type="component" value="Unplaced"/>
</dbReference>
<keyword evidence="11" id="KW-0964">Secreted</keyword>
<evidence type="ECO:0000256" key="8">
    <source>
        <dbReference type="ARBA" id="ARBA00024195"/>
    </source>
</evidence>
<evidence type="ECO:0000256" key="10">
    <source>
        <dbReference type="RuleBase" id="RU363034"/>
    </source>
</evidence>
<dbReference type="Pfam" id="PF12032">
    <property type="entry name" value="CLIP"/>
    <property type="match status" value="1"/>
</dbReference>
<accession>A0AAJ6YNZ7</accession>
<proteinExistence type="inferred from homology"/>
<dbReference type="FunFam" id="2.40.10.10:FF:000120">
    <property type="entry name" value="Putative serine protease"/>
    <property type="match status" value="1"/>
</dbReference>
<dbReference type="GeneID" id="105365171"/>
<dbReference type="Gene3D" id="2.40.10.10">
    <property type="entry name" value="Trypsin-like serine proteases"/>
    <property type="match status" value="2"/>
</dbReference>
<name>A0AAJ6YNZ7_9HYME</name>
<dbReference type="InterPro" id="IPR051487">
    <property type="entry name" value="Ser/Thr_Proteases_Immune/Dev"/>
</dbReference>
<dbReference type="InterPro" id="IPR038565">
    <property type="entry name" value="CLIP_sf"/>
</dbReference>
<dbReference type="GO" id="GO:0042381">
    <property type="term" value="P:hemolymph coagulation"/>
    <property type="evidence" value="ECO:0007669"/>
    <property type="project" value="UniProtKB-KW"/>
</dbReference>
<dbReference type="CDD" id="cd00190">
    <property type="entry name" value="Tryp_SPc"/>
    <property type="match status" value="1"/>
</dbReference>
<dbReference type="PROSITE" id="PS00135">
    <property type="entry name" value="TRYPSIN_SER"/>
    <property type="match status" value="1"/>
</dbReference>
<evidence type="ECO:0000256" key="11">
    <source>
        <dbReference type="RuleBase" id="RU366078"/>
    </source>
</evidence>
<feature type="domain" description="Peptidase S1" evidence="12">
    <location>
        <begin position="117"/>
        <end position="379"/>
    </location>
</feature>
<feature type="signal peptide" evidence="11">
    <location>
        <begin position="1"/>
        <end position="19"/>
    </location>
</feature>
<evidence type="ECO:0000256" key="7">
    <source>
        <dbReference type="ARBA" id="ARBA00023157"/>
    </source>
</evidence>
<dbReference type="EC" id="3.4.21.-" evidence="10"/>
<dbReference type="PANTHER" id="PTHR24256">
    <property type="entry name" value="TRYPTASE-RELATED"/>
    <property type="match status" value="1"/>
</dbReference>
<dbReference type="AlphaFoldDB" id="A0AAJ6YNZ7"/>
<dbReference type="KEGG" id="csol:105365171"/>
<evidence type="ECO:0000313" key="15">
    <source>
        <dbReference type="RefSeq" id="XP_011501607.1"/>
    </source>
</evidence>
<dbReference type="InterPro" id="IPR001254">
    <property type="entry name" value="Trypsin_dom"/>
</dbReference>
<feature type="domain" description="Clip" evidence="13">
    <location>
        <begin position="20"/>
        <end position="72"/>
    </location>
</feature>
<dbReference type="InterPro" id="IPR018114">
    <property type="entry name" value="TRYPSIN_HIS"/>
</dbReference>
<keyword evidence="7" id="KW-1015">Disulfide bond</keyword>
<reference evidence="15" key="1">
    <citation type="submission" date="2025-08" db="UniProtKB">
        <authorList>
            <consortium name="RefSeq"/>
        </authorList>
    </citation>
    <scope>IDENTIFICATION</scope>
</reference>
<evidence type="ECO:0000259" key="13">
    <source>
        <dbReference type="PROSITE" id="PS51888"/>
    </source>
</evidence>
<dbReference type="PRINTS" id="PR00722">
    <property type="entry name" value="CHYMOTRYPSIN"/>
</dbReference>
<keyword evidence="4 10" id="KW-0378">Hydrolase</keyword>
<dbReference type="RefSeq" id="XP_011501607.1">
    <property type="nucleotide sequence ID" value="XM_011503305.1"/>
</dbReference>
<evidence type="ECO:0000313" key="14">
    <source>
        <dbReference type="Proteomes" id="UP000695007"/>
    </source>
</evidence>
<dbReference type="PROSITE" id="PS51888">
    <property type="entry name" value="CLIP"/>
    <property type="match status" value="1"/>
</dbReference>
<dbReference type="PROSITE" id="PS00134">
    <property type="entry name" value="TRYPSIN_HIS"/>
    <property type="match status" value="1"/>
</dbReference>
<evidence type="ECO:0000259" key="12">
    <source>
        <dbReference type="PROSITE" id="PS50240"/>
    </source>
</evidence>
<evidence type="ECO:0000256" key="3">
    <source>
        <dbReference type="ARBA" id="ARBA00022729"/>
    </source>
</evidence>
<dbReference type="InterPro" id="IPR001314">
    <property type="entry name" value="Peptidase_S1A"/>
</dbReference>
<dbReference type="Pfam" id="PF00089">
    <property type="entry name" value="Trypsin"/>
    <property type="match status" value="1"/>
</dbReference>
<gene>
    <name evidence="15" type="primary">LOC105365171</name>
</gene>
<evidence type="ECO:0000256" key="5">
    <source>
        <dbReference type="ARBA" id="ARBA00022820"/>
    </source>
</evidence>
<dbReference type="InterPro" id="IPR033116">
    <property type="entry name" value="TRYPSIN_SER"/>
</dbReference>
<keyword evidence="6 10" id="KW-0720">Serine protease</keyword>
<dbReference type="InterPro" id="IPR043504">
    <property type="entry name" value="Peptidase_S1_PA_chymotrypsin"/>
</dbReference>
<dbReference type="SMART" id="SM00680">
    <property type="entry name" value="CLIP"/>
    <property type="match status" value="1"/>
</dbReference>
<comment type="similarity">
    <text evidence="8 11">Belongs to the peptidase S1 family. CLIP subfamily.</text>
</comment>
<dbReference type="GO" id="GO:0006508">
    <property type="term" value="P:proteolysis"/>
    <property type="evidence" value="ECO:0007669"/>
    <property type="project" value="UniProtKB-KW"/>
</dbReference>
<evidence type="ECO:0000256" key="1">
    <source>
        <dbReference type="ARBA" id="ARBA00022659"/>
    </source>
</evidence>
<keyword evidence="3 11" id="KW-0732">Signal</keyword>
<keyword evidence="2 10" id="KW-0645">Protease</keyword>
<comment type="subcellular location">
    <subcellularLocation>
        <location evidence="11">Secreted</location>
    </subcellularLocation>
</comment>
<dbReference type="GO" id="GO:0005576">
    <property type="term" value="C:extracellular region"/>
    <property type="evidence" value="ECO:0007669"/>
    <property type="project" value="UniProtKB-SubCell"/>
</dbReference>
<keyword evidence="1" id="KW-0768">Sushi</keyword>
<keyword evidence="5" id="KW-0353">Hemolymph clotting</keyword>
<comment type="domain">
    <text evidence="11">The clip domain consists of 35-55 residues which are 'knitted' together usually by 3 conserved disulfide bonds forming a clip-like compact structure.</text>
</comment>
<evidence type="ECO:0000256" key="9">
    <source>
        <dbReference type="ARBA" id="ARBA00052079"/>
    </source>
</evidence>
<dbReference type="GO" id="GO:0004252">
    <property type="term" value="F:serine-type endopeptidase activity"/>
    <property type="evidence" value="ECO:0007669"/>
    <property type="project" value="UniProtKB-UniRule"/>
</dbReference>
<organism evidence="14 15">
    <name type="scientific">Ceratosolen solmsi marchali</name>
    <dbReference type="NCBI Taxonomy" id="326594"/>
    <lineage>
        <taxon>Eukaryota</taxon>
        <taxon>Metazoa</taxon>
        <taxon>Ecdysozoa</taxon>
        <taxon>Arthropoda</taxon>
        <taxon>Hexapoda</taxon>
        <taxon>Insecta</taxon>
        <taxon>Pterygota</taxon>
        <taxon>Neoptera</taxon>
        <taxon>Endopterygota</taxon>
        <taxon>Hymenoptera</taxon>
        <taxon>Apocrita</taxon>
        <taxon>Proctotrupomorpha</taxon>
        <taxon>Chalcidoidea</taxon>
        <taxon>Agaonidae</taxon>
        <taxon>Agaoninae</taxon>
        <taxon>Ceratosolen</taxon>
    </lineage>
</organism>
<protein>
    <recommendedName>
        <fullName evidence="11">CLIP domain-containing serine protease</fullName>
        <ecNumber evidence="10">3.4.21.-</ecNumber>
    </recommendedName>
</protein>
<dbReference type="PROSITE" id="PS50240">
    <property type="entry name" value="TRYPSIN_DOM"/>
    <property type="match status" value="1"/>
</dbReference>
<sequence length="379" mass="42176">MHSYLILIVSMGVLVNVSSSCLTQTGANGRCINIRKCQPVLKHTKSRLPLKFDNQLWNVYCGFEGSDPMICCKESLIKLPEPQKNTKSPETVSNDSHPKLKLLDHKMCGPIAADPKIYGGSSTRIFEFPWMALLAYDDNDNNFQFNFRCGGTIINKNYILTAAHCVTNLPENLNFVGVRVGEHDLTKEQDCEIYDNGAVHICAEKYQDFEIEKIYPHPEYSSITLRNDIALVRIRGRINFKSANVRPICLPLDTASRTMGKTALITGWGSTEDGYSISNILLQVQLPILSSTVCRRTYRDQPFVKLWHKQICAGGVKAKDSCTGDSGGPLQSVSIYKGEARVVQQGVVSFGRKNCAVKGSPGVYTSVAHYVDWILDTIE</sequence>
<evidence type="ECO:0000256" key="2">
    <source>
        <dbReference type="ARBA" id="ARBA00022670"/>
    </source>
</evidence>
<comment type="catalytic activity">
    <reaction evidence="9">
        <text>Selective cleavage of 103-Arg-|-Ser-104 and 124-Ile-|-Ile-125 bonds in Limulus clotting factor B to form activated factor B. Cleavage of -Pro-Arg-|-Xaa- bonds in synthetic substrates.</text>
        <dbReference type="EC" id="3.4.21.84"/>
    </reaction>
</comment>
<dbReference type="SMART" id="SM00020">
    <property type="entry name" value="Tryp_SPc"/>
    <property type="match status" value="1"/>
</dbReference>
<dbReference type="Gene3D" id="3.30.1640.30">
    <property type="match status" value="1"/>
</dbReference>